<dbReference type="GO" id="GO:0016853">
    <property type="term" value="F:isomerase activity"/>
    <property type="evidence" value="ECO:0007669"/>
    <property type="project" value="UniProtKB-KW"/>
</dbReference>
<name>A0A7C1FPL9_9CHLR</name>
<dbReference type="Pfam" id="PF01261">
    <property type="entry name" value="AP_endonuc_2"/>
    <property type="match status" value="1"/>
</dbReference>
<feature type="domain" description="Xylose isomerase-like TIM barrel" evidence="1">
    <location>
        <begin position="33"/>
        <end position="287"/>
    </location>
</feature>
<dbReference type="PANTHER" id="PTHR12110:SF53">
    <property type="entry name" value="BLR5974 PROTEIN"/>
    <property type="match status" value="1"/>
</dbReference>
<evidence type="ECO:0000259" key="1">
    <source>
        <dbReference type="Pfam" id="PF01261"/>
    </source>
</evidence>
<sequence length="298" mass="33436">MSAFQFGINLGFATKRWPEPEAWTALVRETLDLDLVQFTFDLLDPWWPEADRRLLARKTRRAVEAAGVTIHSAFVGLASYTYNGLLHPEPAGHRAGLEWWRRAVELAAELGATAVGGPLGGMSVRSAEAGERDRFYQRLLEDVCSISEWAAAAGLRELLIEPTPLVREIPHQVGDSLQLLADLKGKTATPVRYVLDVGHALYQPLYGADAALDPWLEALDEHVGVFHLQNTNFQSDSHWGWPDSRGCFDVAAFAQTLRRHRLINRPIFLEVFYPFELADATLLENIRSSVEHCRRLLA</sequence>
<gene>
    <name evidence="2" type="ORF">ENQ20_10785</name>
</gene>
<reference evidence="2" key="1">
    <citation type="journal article" date="2020" name="mSystems">
        <title>Genome- and Community-Level Interaction Insights into Carbon Utilization and Element Cycling Functions of Hydrothermarchaeota in Hydrothermal Sediment.</title>
        <authorList>
            <person name="Zhou Z."/>
            <person name="Liu Y."/>
            <person name="Xu W."/>
            <person name="Pan J."/>
            <person name="Luo Z.H."/>
            <person name="Li M."/>
        </authorList>
    </citation>
    <scope>NUCLEOTIDE SEQUENCE [LARGE SCALE GENOMIC DNA]</scope>
    <source>
        <strain evidence="2">SpSt-289</strain>
    </source>
</reference>
<keyword evidence="2" id="KW-0413">Isomerase</keyword>
<proteinExistence type="predicted"/>
<dbReference type="EMBL" id="DSMG01000106">
    <property type="protein sequence ID" value="HDX31958.1"/>
    <property type="molecule type" value="Genomic_DNA"/>
</dbReference>
<protein>
    <submittedName>
        <fullName evidence="2">Sugar phosphate isomerase/epimerase</fullName>
    </submittedName>
</protein>
<accession>A0A7C1FPL9</accession>
<dbReference type="PANTHER" id="PTHR12110">
    <property type="entry name" value="HYDROXYPYRUVATE ISOMERASE"/>
    <property type="match status" value="1"/>
</dbReference>
<comment type="caution">
    <text evidence="2">The sequence shown here is derived from an EMBL/GenBank/DDBJ whole genome shotgun (WGS) entry which is preliminary data.</text>
</comment>
<dbReference type="AlphaFoldDB" id="A0A7C1FPL9"/>
<dbReference type="SUPFAM" id="SSF51658">
    <property type="entry name" value="Xylose isomerase-like"/>
    <property type="match status" value="1"/>
</dbReference>
<dbReference type="Gene3D" id="3.20.20.150">
    <property type="entry name" value="Divalent-metal-dependent TIM barrel enzymes"/>
    <property type="match status" value="1"/>
</dbReference>
<dbReference type="InterPro" id="IPR050312">
    <property type="entry name" value="IolE/XylAMocC-like"/>
</dbReference>
<evidence type="ECO:0000313" key="2">
    <source>
        <dbReference type="EMBL" id="HDX31958.1"/>
    </source>
</evidence>
<dbReference type="InterPro" id="IPR013022">
    <property type="entry name" value="Xyl_isomerase-like_TIM-brl"/>
</dbReference>
<dbReference type="InterPro" id="IPR036237">
    <property type="entry name" value="Xyl_isomerase-like_sf"/>
</dbReference>
<organism evidence="2">
    <name type="scientific">Caldilinea aerophila</name>
    <dbReference type="NCBI Taxonomy" id="133453"/>
    <lineage>
        <taxon>Bacteria</taxon>
        <taxon>Bacillati</taxon>
        <taxon>Chloroflexota</taxon>
        <taxon>Caldilineae</taxon>
        <taxon>Caldilineales</taxon>
        <taxon>Caldilineaceae</taxon>
        <taxon>Caldilinea</taxon>
    </lineage>
</organism>